<dbReference type="AlphaFoldDB" id="A0A2P2PUV9"/>
<proteinExistence type="predicted"/>
<accession>A0A2P2PUV9</accession>
<dbReference type="EMBL" id="GGEC01077935">
    <property type="protein sequence ID" value="MBX58419.1"/>
    <property type="molecule type" value="Transcribed_RNA"/>
</dbReference>
<reference evidence="1" key="1">
    <citation type="submission" date="2018-02" db="EMBL/GenBank/DDBJ databases">
        <title>Rhizophora mucronata_Transcriptome.</title>
        <authorList>
            <person name="Meera S.P."/>
            <person name="Sreeshan A."/>
            <person name="Augustine A."/>
        </authorList>
    </citation>
    <scope>NUCLEOTIDE SEQUENCE</scope>
    <source>
        <tissue evidence="1">Leaf</tissue>
    </source>
</reference>
<sequence length="58" mass="7008">MTSRVEIMFYDWEYSFIQVSVFCQFRIALGKQRGYWIWQGLRCPQIGLGHLLESRSYL</sequence>
<name>A0A2P2PUV9_RHIMU</name>
<organism evidence="1">
    <name type="scientific">Rhizophora mucronata</name>
    <name type="common">Asiatic mangrove</name>
    <dbReference type="NCBI Taxonomy" id="61149"/>
    <lineage>
        <taxon>Eukaryota</taxon>
        <taxon>Viridiplantae</taxon>
        <taxon>Streptophyta</taxon>
        <taxon>Embryophyta</taxon>
        <taxon>Tracheophyta</taxon>
        <taxon>Spermatophyta</taxon>
        <taxon>Magnoliopsida</taxon>
        <taxon>eudicotyledons</taxon>
        <taxon>Gunneridae</taxon>
        <taxon>Pentapetalae</taxon>
        <taxon>rosids</taxon>
        <taxon>fabids</taxon>
        <taxon>Malpighiales</taxon>
        <taxon>Rhizophoraceae</taxon>
        <taxon>Rhizophora</taxon>
    </lineage>
</organism>
<evidence type="ECO:0000313" key="1">
    <source>
        <dbReference type="EMBL" id="MBX58419.1"/>
    </source>
</evidence>
<protein>
    <submittedName>
        <fullName evidence="1">Uncharacterized protein</fullName>
    </submittedName>
</protein>